<reference evidence="2" key="1">
    <citation type="submission" date="2011-03" db="EMBL/GenBank/DDBJ databases">
        <title>Complete sequence of Sphingobacterium sp. 21.</title>
        <authorList>
            <consortium name="US DOE Joint Genome Institute"/>
            <person name="Lucas S."/>
            <person name="Copeland A."/>
            <person name="Lapidus A."/>
            <person name="Cheng J.-F."/>
            <person name="Goodwin L."/>
            <person name="Pitluck S."/>
            <person name="Davenport K."/>
            <person name="Detter J.C."/>
            <person name="Han C."/>
            <person name="Tapia R."/>
            <person name="Land M."/>
            <person name="Hauser L."/>
            <person name="Kyrpides N."/>
            <person name="Ivanova N."/>
            <person name="Ovchinnikova G."/>
            <person name="Pagani I."/>
            <person name="Siebers A.K."/>
            <person name="Allgaier M."/>
            <person name="Thelen M.P."/>
            <person name="Hugenholtz P."/>
            <person name="Woyke T."/>
        </authorList>
    </citation>
    <scope>NUCLEOTIDE SEQUENCE</scope>
    <source>
        <strain evidence="2">21</strain>
    </source>
</reference>
<dbReference type="EMBL" id="CP002584">
    <property type="protein sequence ID" value="ADZ80712.1"/>
    <property type="molecule type" value="Genomic_DNA"/>
</dbReference>
<keyword evidence="1" id="KW-1133">Transmembrane helix</keyword>
<dbReference type="HOGENOM" id="CLU_1969122_0_0_10"/>
<dbReference type="STRING" id="743722.Sph21_4182"/>
<feature type="transmembrane region" description="Helical" evidence="1">
    <location>
        <begin position="12"/>
        <end position="29"/>
    </location>
</feature>
<organism evidence="2">
    <name type="scientific">Sphingobacterium sp. (strain 21)</name>
    <dbReference type="NCBI Taxonomy" id="743722"/>
    <lineage>
        <taxon>Bacteria</taxon>
        <taxon>Pseudomonadati</taxon>
        <taxon>Bacteroidota</taxon>
        <taxon>Sphingobacteriia</taxon>
        <taxon>Sphingobacteriales</taxon>
        <taxon>Sphingobacteriaceae</taxon>
        <taxon>Sphingobacterium</taxon>
    </lineage>
</organism>
<dbReference type="AlphaFoldDB" id="F4C2N3"/>
<evidence type="ECO:0000256" key="1">
    <source>
        <dbReference type="SAM" id="Phobius"/>
    </source>
</evidence>
<gene>
    <name evidence="2" type="ordered locus">Sph21_4182</name>
</gene>
<keyword evidence="1" id="KW-0812">Transmembrane</keyword>
<sequence>MTFTLVNLIRPLSAFLLMTAFLLLSYCPLRRTIQNLIKGTQETERSADGRQAGLAICQGIIDSSGSTFNVPAPKSAVNVPIFTAIVLSLFYSIRRLLPSERLVLQRKSLVAYPNAVPIYLRNRILLI</sequence>
<evidence type="ECO:0000313" key="2">
    <source>
        <dbReference type="EMBL" id="ADZ80712.1"/>
    </source>
</evidence>
<dbReference type="KEGG" id="shg:Sph21_4182"/>
<proteinExistence type="predicted"/>
<accession>F4C2N3</accession>
<keyword evidence="1" id="KW-0472">Membrane</keyword>
<name>F4C2N3_SPHS2</name>
<protein>
    <submittedName>
        <fullName evidence="2">Uncharacterized protein</fullName>
    </submittedName>
</protein>